<organism evidence="2 3">
    <name type="scientific">Streptomyces graminofaciens</name>
    <dbReference type="NCBI Taxonomy" id="68212"/>
    <lineage>
        <taxon>Bacteria</taxon>
        <taxon>Bacillati</taxon>
        <taxon>Actinomycetota</taxon>
        <taxon>Actinomycetes</taxon>
        <taxon>Kitasatosporales</taxon>
        <taxon>Streptomycetaceae</taxon>
        <taxon>Streptomyces</taxon>
    </lineage>
</organism>
<keyword evidence="1" id="KW-0812">Transmembrane</keyword>
<reference evidence="2 3" key="2">
    <citation type="journal article" date="2023" name="ChemBioChem">
        <title>Acyltransferase Domain Exchange between Two Independent Type I Polyketide Synthases in the Same Producer Strain of Macrolide Antibiotics.</title>
        <authorList>
            <person name="Kudo F."/>
            <person name="Kishikawa K."/>
            <person name="Tsuboi K."/>
            <person name="Kido T."/>
            <person name="Usui T."/>
            <person name="Hashimoto J."/>
            <person name="Shin-Ya K."/>
            <person name="Miyanaga A."/>
            <person name="Eguchi T."/>
        </authorList>
    </citation>
    <scope>NUCLEOTIDE SEQUENCE [LARGE SCALE GENOMIC DNA]</scope>
    <source>
        <strain evidence="2 3">A-8890</strain>
    </source>
</reference>
<dbReference type="EMBL" id="AP018448">
    <property type="protein sequence ID" value="BBC38192.1"/>
    <property type="molecule type" value="Genomic_DNA"/>
</dbReference>
<accession>A0ABM7FP75</accession>
<keyword evidence="3" id="KW-1185">Reference proteome</keyword>
<protein>
    <submittedName>
        <fullName evidence="2">Uncharacterized protein</fullName>
    </submittedName>
</protein>
<gene>
    <name evidence="2" type="ORF">SGFS_094860</name>
</gene>
<name>A0ABM7FP75_9ACTN</name>
<keyword evidence="1" id="KW-0472">Membrane</keyword>
<proteinExistence type="predicted"/>
<evidence type="ECO:0000313" key="2">
    <source>
        <dbReference type="EMBL" id="BBC38192.1"/>
    </source>
</evidence>
<sequence length="82" mass="8041">MGVRGEEVAETGEESAGTRVVVAVRVTVAMATAVVVLGVVAVVVAVAVGVCVLVPVVPVAHGGPLPVRGSGRTGVHDAIMCV</sequence>
<dbReference type="Proteomes" id="UP001321542">
    <property type="component" value="Chromosome"/>
</dbReference>
<feature type="transmembrane region" description="Helical" evidence="1">
    <location>
        <begin position="28"/>
        <end position="57"/>
    </location>
</feature>
<keyword evidence="1" id="KW-1133">Transmembrane helix</keyword>
<evidence type="ECO:0000256" key="1">
    <source>
        <dbReference type="SAM" id="Phobius"/>
    </source>
</evidence>
<evidence type="ECO:0000313" key="3">
    <source>
        <dbReference type="Proteomes" id="UP001321542"/>
    </source>
</evidence>
<reference evidence="2 3" key="1">
    <citation type="journal article" date="2010" name="ChemBioChem">
        <title>Cloning and characterization of the biosynthetic gene cluster of 16-membered macrolide antibiotic FD-891: involvement of a dual functional cytochrome P450 monooxygenase catalyzing epoxidation and hydroxylation.</title>
        <authorList>
            <person name="Kudo F."/>
            <person name="Motegi A."/>
            <person name="Mizoue K."/>
            <person name="Eguchi T."/>
        </authorList>
    </citation>
    <scope>NUCLEOTIDE SEQUENCE [LARGE SCALE GENOMIC DNA]</scope>
    <source>
        <strain evidence="2 3">A-8890</strain>
    </source>
</reference>